<proteinExistence type="predicted"/>
<protein>
    <submittedName>
        <fullName evidence="1">Uncharacterized protein</fullName>
    </submittedName>
</protein>
<organism evidence="1">
    <name type="scientific">marine sediment metagenome</name>
    <dbReference type="NCBI Taxonomy" id="412755"/>
    <lineage>
        <taxon>unclassified sequences</taxon>
        <taxon>metagenomes</taxon>
        <taxon>ecological metagenomes</taxon>
    </lineage>
</organism>
<dbReference type="EMBL" id="LAZR01000119">
    <property type="protein sequence ID" value="KKN89350.1"/>
    <property type="molecule type" value="Genomic_DNA"/>
</dbReference>
<reference evidence="1" key="1">
    <citation type="journal article" date="2015" name="Nature">
        <title>Complex archaea that bridge the gap between prokaryotes and eukaryotes.</title>
        <authorList>
            <person name="Spang A."/>
            <person name="Saw J.H."/>
            <person name="Jorgensen S.L."/>
            <person name="Zaremba-Niedzwiedzka K."/>
            <person name="Martijn J."/>
            <person name="Lind A.E."/>
            <person name="van Eijk R."/>
            <person name="Schleper C."/>
            <person name="Guy L."/>
            <person name="Ettema T.J."/>
        </authorList>
    </citation>
    <scope>NUCLEOTIDE SEQUENCE</scope>
</reference>
<gene>
    <name evidence="1" type="ORF">LCGC14_0238560</name>
</gene>
<name>A0A0F9U811_9ZZZZ</name>
<sequence>MAETVTINRAPVLTLWGAVVAEWLGFDHDAALTLGKCLAGLNAQSKGRMLGIYGPPKQHEGGGPPKKVGLGEDFWIDLCGRGLPCQQTDDGLRAVVKDKPIDPTAVEKYLSGKFGDDLGCVRDAMADLASALEPKALADRAYELYEQFRPAIPSGRKGWGAKGDLDLDLIRSLSGLT</sequence>
<evidence type="ECO:0000313" key="1">
    <source>
        <dbReference type="EMBL" id="KKN89350.1"/>
    </source>
</evidence>
<comment type="caution">
    <text evidence="1">The sequence shown here is derived from an EMBL/GenBank/DDBJ whole genome shotgun (WGS) entry which is preliminary data.</text>
</comment>
<dbReference type="AlphaFoldDB" id="A0A0F9U811"/>
<accession>A0A0F9U811</accession>